<evidence type="ECO:0000313" key="3">
    <source>
        <dbReference type="EMBL" id="MEQ2563858.1"/>
    </source>
</evidence>
<sequence>MLEFKNPKLWMQGWAKEESVRENSSSGGYATAIMRAFVEKDNCYVVSCVFEQGKFVFDAAKSKEECDRFTGSKYIKSNPNNAYRIIRNLLRENNKVLFLGLPCQVAGIKNYVGKNLEDNLYTIDLICHGTPSPNLLERYLRETYKKELQDISSIAFREKNDFDLREQRIRLTPISIQDRYTIAFLDSLDYTENCYSCDYARTDRISDLSLGDSWATQLPNEEAQKGISLALCQTKKGQYLLDIANIEKLPVDLEASVLANKQLQKPSIPPKQRADFFKRLKKSMKFSDAVLLAYPTKCVKQDIKYILYRLKLWGE</sequence>
<evidence type="ECO:0000259" key="2">
    <source>
        <dbReference type="Pfam" id="PF04432"/>
    </source>
</evidence>
<accession>A0ABV1HPD6</accession>
<proteinExistence type="predicted"/>
<dbReference type="InterPro" id="IPR007525">
    <property type="entry name" value="FrhB_FdhB_C"/>
</dbReference>
<evidence type="ECO:0000259" key="1">
    <source>
        <dbReference type="Pfam" id="PF04422"/>
    </source>
</evidence>
<dbReference type="PANTHER" id="PTHR43193:SF2">
    <property type="entry name" value="POLYFERREDOXIN PROTEIN FWDF"/>
    <property type="match status" value="1"/>
</dbReference>
<organism evidence="3 4">
    <name type="scientific">Ventrimonas faecis</name>
    <dbReference type="NCBI Taxonomy" id="3133170"/>
    <lineage>
        <taxon>Bacteria</taxon>
        <taxon>Bacillati</taxon>
        <taxon>Bacillota</taxon>
        <taxon>Clostridia</taxon>
        <taxon>Lachnospirales</taxon>
        <taxon>Lachnospiraceae</taxon>
        <taxon>Ventrimonas</taxon>
    </lineage>
</organism>
<dbReference type="RefSeq" id="WP_349229935.1">
    <property type="nucleotide sequence ID" value="NZ_JBBMFJ010000026.1"/>
</dbReference>
<protein>
    <submittedName>
        <fullName evidence="3">Coenzyme F420 hydrogenase/dehydrogenase, beta subunit C-terminal domain</fullName>
    </submittedName>
</protein>
<dbReference type="Pfam" id="PF04422">
    <property type="entry name" value="FrhB_FdhB_N"/>
    <property type="match status" value="1"/>
</dbReference>
<feature type="domain" description="Coenzyme F420 hydrogenase/dehydrogenase beta subunit C-terminal" evidence="2">
    <location>
        <begin position="94"/>
        <end position="245"/>
    </location>
</feature>
<evidence type="ECO:0000313" key="4">
    <source>
        <dbReference type="Proteomes" id="UP001437460"/>
    </source>
</evidence>
<dbReference type="EMBL" id="JBBMFJ010000026">
    <property type="protein sequence ID" value="MEQ2563858.1"/>
    <property type="molecule type" value="Genomic_DNA"/>
</dbReference>
<keyword evidence="4" id="KW-1185">Reference proteome</keyword>
<dbReference type="InterPro" id="IPR052977">
    <property type="entry name" value="Polyferredoxin-like_ET"/>
</dbReference>
<gene>
    <name evidence="3" type="ORF">WMO41_11915</name>
</gene>
<dbReference type="PANTHER" id="PTHR43193">
    <property type="match status" value="1"/>
</dbReference>
<reference evidence="3 4" key="1">
    <citation type="submission" date="2024-03" db="EMBL/GenBank/DDBJ databases">
        <title>Human intestinal bacterial collection.</title>
        <authorList>
            <person name="Pauvert C."/>
            <person name="Hitch T.C.A."/>
            <person name="Clavel T."/>
        </authorList>
    </citation>
    <scope>NUCLEOTIDE SEQUENCE [LARGE SCALE GENOMIC DNA]</scope>
    <source>
        <strain evidence="3 4">CLA-AP-H27</strain>
    </source>
</reference>
<dbReference type="Pfam" id="PF04432">
    <property type="entry name" value="FrhB_FdhB_C"/>
    <property type="match status" value="1"/>
</dbReference>
<dbReference type="InterPro" id="IPR007516">
    <property type="entry name" value="Co_F420_Hydgase/DH_bsu_N"/>
</dbReference>
<dbReference type="Proteomes" id="UP001437460">
    <property type="component" value="Unassembled WGS sequence"/>
</dbReference>
<name>A0ABV1HPD6_9FIRM</name>
<feature type="domain" description="Coenzyme F420 hydrogenase/dehydrogenase beta subunit N-terminal" evidence="1">
    <location>
        <begin position="11"/>
        <end position="79"/>
    </location>
</feature>
<comment type="caution">
    <text evidence="3">The sequence shown here is derived from an EMBL/GenBank/DDBJ whole genome shotgun (WGS) entry which is preliminary data.</text>
</comment>